<dbReference type="EMBL" id="JBHSNF010000004">
    <property type="protein sequence ID" value="MFC5527472.1"/>
    <property type="molecule type" value="Genomic_DNA"/>
</dbReference>
<evidence type="ECO:0000256" key="1">
    <source>
        <dbReference type="SAM" id="SignalP"/>
    </source>
</evidence>
<feature type="chain" id="PRO_5046399671" evidence="1">
    <location>
        <begin position="25"/>
        <end position="224"/>
    </location>
</feature>
<organism evidence="2 3">
    <name type="scientific">Rhodanobacter ginsengisoli</name>
    <dbReference type="NCBI Taxonomy" id="418646"/>
    <lineage>
        <taxon>Bacteria</taxon>
        <taxon>Pseudomonadati</taxon>
        <taxon>Pseudomonadota</taxon>
        <taxon>Gammaproteobacteria</taxon>
        <taxon>Lysobacterales</taxon>
        <taxon>Rhodanobacteraceae</taxon>
        <taxon>Rhodanobacter</taxon>
    </lineage>
</organism>
<evidence type="ECO:0000313" key="2">
    <source>
        <dbReference type="EMBL" id="MFC5527472.1"/>
    </source>
</evidence>
<dbReference type="Pfam" id="PF19574">
    <property type="entry name" value="LolA_3"/>
    <property type="match status" value="1"/>
</dbReference>
<reference evidence="3" key="1">
    <citation type="journal article" date="2019" name="Int. J. Syst. Evol. Microbiol.">
        <title>The Global Catalogue of Microorganisms (GCM) 10K type strain sequencing project: providing services to taxonomists for standard genome sequencing and annotation.</title>
        <authorList>
            <consortium name="The Broad Institute Genomics Platform"/>
            <consortium name="The Broad Institute Genome Sequencing Center for Infectious Disease"/>
            <person name="Wu L."/>
            <person name="Ma J."/>
        </authorList>
    </citation>
    <scope>NUCLEOTIDE SEQUENCE [LARGE SCALE GENOMIC DNA]</scope>
    <source>
        <strain evidence="3">CGMCC 1.16619</strain>
    </source>
</reference>
<dbReference type="Gene3D" id="2.50.20.10">
    <property type="entry name" value="Lipoprotein localisation LolA/LolB/LppX"/>
    <property type="match status" value="1"/>
</dbReference>
<dbReference type="InterPro" id="IPR004564">
    <property type="entry name" value="OM_lipoprot_carrier_LolA-like"/>
</dbReference>
<feature type="signal peptide" evidence="1">
    <location>
        <begin position="1"/>
        <end position="24"/>
    </location>
</feature>
<evidence type="ECO:0000313" key="3">
    <source>
        <dbReference type="Proteomes" id="UP001596114"/>
    </source>
</evidence>
<proteinExistence type="predicted"/>
<accession>A0ABW0QVA3</accession>
<keyword evidence="1" id="KW-0732">Signal</keyword>
<protein>
    <submittedName>
        <fullName evidence="2">LolA-related protein</fullName>
    </submittedName>
</protein>
<dbReference type="RefSeq" id="WP_377322116.1">
    <property type="nucleotide sequence ID" value="NZ_JBHSNF010000004.1"/>
</dbReference>
<dbReference type="Proteomes" id="UP001596114">
    <property type="component" value="Unassembled WGS sequence"/>
</dbReference>
<name>A0ABW0QVA3_9GAMM</name>
<keyword evidence="3" id="KW-1185">Reference proteome</keyword>
<sequence length="224" mass="24000">MISGKTRLLWLALLLLPLWAIASAPEPSAAPAIASTAVGQNLIDALGQPAPAHTAFAEARFLQVLDRPLVVSGELSWLGGNQLQRRVDHPQHETATIADGEVTQQRDGKRPRHFSLKRAPQLQVLLDSFVALLSGDAARLQQAFEIRQTGDEHGAWTLTLTPRDATVAKTVASISIDGYAAQSRCMHMQEADGDLAVDLLGPLAAKMPAQPTREALQALCQGTP</sequence>
<comment type="caution">
    <text evidence="2">The sequence shown here is derived from an EMBL/GenBank/DDBJ whole genome shotgun (WGS) entry which is preliminary data.</text>
</comment>
<gene>
    <name evidence="2" type="ORF">ACFPPA_17145</name>
</gene>